<feature type="compositionally biased region" description="Basic and acidic residues" evidence="1">
    <location>
        <begin position="15"/>
        <end position="33"/>
    </location>
</feature>
<reference evidence="2" key="1">
    <citation type="submission" date="2023-10" db="EMBL/GenBank/DDBJ databases">
        <title>Development of a sustainable strategy for remediation of hydrocarbon-contaminated territories based on the waste exchange concept.</title>
        <authorList>
            <person name="Krivoruchko A."/>
        </authorList>
    </citation>
    <scope>NUCLEOTIDE SEQUENCE</scope>
    <source>
        <strain evidence="2">IEGM 1279</strain>
    </source>
</reference>
<dbReference type="GeneID" id="77173121"/>
<protein>
    <submittedName>
        <fullName evidence="2">Uncharacterized protein</fullName>
    </submittedName>
</protein>
<dbReference type="AlphaFoldDB" id="A0AAE4QZI6"/>
<organism evidence="2 3">
    <name type="scientific">Gordonia amicalis</name>
    <dbReference type="NCBI Taxonomy" id="89053"/>
    <lineage>
        <taxon>Bacteria</taxon>
        <taxon>Bacillati</taxon>
        <taxon>Actinomycetota</taxon>
        <taxon>Actinomycetes</taxon>
        <taxon>Mycobacteriales</taxon>
        <taxon>Gordoniaceae</taxon>
        <taxon>Gordonia</taxon>
    </lineage>
</organism>
<dbReference type="EMBL" id="JAWLKH010000001">
    <property type="protein sequence ID" value="MDV6310595.1"/>
    <property type="molecule type" value="Genomic_DNA"/>
</dbReference>
<dbReference type="RefSeq" id="WP_191834391.1">
    <property type="nucleotide sequence ID" value="NZ_CP091855.1"/>
</dbReference>
<proteinExistence type="predicted"/>
<evidence type="ECO:0000313" key="2">
    <source>
        <dbReference type="EMBL" id="MDV6310595.1"/>
    </source>
</evidence>
<gene>
    <name evidence="2" type="ORF">R3Q15_01535</name>
</gene>
<sequence>MTTSFDPNTPPPPEAFRESRRRDPDPYELDRPPMSRAEIAAANRDTEARNSDARMARETARANALVVPQRAPRSVAQHPMTPKLADAGEVGATVLDLVRYRHAEGALSRALSRVDEESREMTARIKADNLRARTTDAAAAALDAAEKREKVPPTLAPLIDWQRDRIDHIDQGVESTLRKAIERGAAERAEAAVVAVLAEIDAAVIEEAGKVLRDAAQAHKRLNLAGLTVDADAGELVDAGDDGALSALRLWRSAVSRWEHVQAVRMWVAAVLDRGFEVHRGVLRVVPPPRVKVGDFVTDEQAREHNSPQAEARTQGAQWEGSTAPRAVGEGSSHTALRWWCGLDEGSRPAPRGVLSEEGN</sequence>
<accession>A0AAE4QZI6</accession>
<evidence type="ECO:0000313" key="3">
    <source>
        <dbReference type="Proteomes" id="UP001185922"/>
    </source>
</evidence>
<evidence type="ECO:0000256" key="1">
    <source>
        <dbReference type="SAM" id="MobiDB-lite"/>
    </source>
</evidence>
<feature type="region of interest" description="Disordered" evidence="1">
    <location>
        <begin position="300"/>
        <end position="332"/>
    </location>
</feature>
<comment type="caution">
    <text evidence="2">The sequence shown here is derived from an EMBL/GenBank/DDBJ whole genome shotgun (WGS) entry which is preliminary data.</text>
</comment>
<feature type="compositionally biased region" description="Basic and acidic residues" evidence="1">
    <location>
        <begin position="44"/>
        <end position="53"/>
    </location>
</feature>
<name>A0AAE4QZI6_9ACTN</name>
<feature type="region of interest" description="Disordered" evidence="1">
    <location>
        <begin position="1"/>
        <end position="53"/>
    </location>
</feature>
<dbReference type="Proteomes" id="UP001185922">
    <property type="component" value="Unassembled WGS sequence"/>
</dbReference>